<gene>
    <name evidence="1" type="ORF">LQG66_14175</name>
</gene>
<organism evidence="1 2">
    <name type="scientific">Bradyrhizobium ontarionense</name>
    <dbReference type="NCBI Taxonomy" id="2898149"/>
    <lineage>
        <taxon>Bacteria</taxon>
        <taxon>Pseudomonadati</taxon>
        <taxon>Pseudomonadota</taxon>
        <taxon>Alphaproteobacteria</taxon>
        <taxon>Hyphomicrobiales</taxon>
        <taxon>Nitrobacteraceae</taxon>
        <taxon>Bradyrhizobium</taxon>
    </lineage>
</organism>
<evidence type="ECO:0000313" key="1">
    <source>
        <dbReference type="EMBL" id="UFZ07381.1"/>
    </source>
</evidence>
<dbReference type="EMBL" id="CP088156">
    <property type="protein sequence ID" value="UFZ07381.1"/>
    <property type="molecule type" value="Genomic_DNA"/>
</dbReference>
<evidence type="ECO:0008006" key="3">
    <source>
        <dbReference type="Google" id="ProtNLM"/>
    </source>
</evidence>
<keyword evidence="2" id="KW-1185">Reference proteome</keyword>
<sequence>MHKSAVGRKLRRWGGIGLLGVIALVIVELARSGPLGYRPYYYLAMLLREPLDIWRTQPSGFYNGTFHARGKSLLICPASVCKSAEKIDVEPPILNGSAEELMARLDAVIMAEAGAGRGYQPPDNSLRARYIMRSSWLGLPETVDVIVIPIDDTHATFALYARDLIRELAPDRSERTARWLSALRDAH</sequence>
<dbReference type="RefSeq" id="WP_231326833.1">
    <property type="nucleotide sequence ID" value="NZ_CP088156.1"/>
</dbReference>
<evidence type="ECO:0000313" key="2">
    <source>
        <dbReference type="Proteomes" id="UP001431010"/>
    </source>
</evidence>
<accession>A0ABY3RIU5</accession>
<proteinExistence type="predicted"/>
<name>A0ABY3RIU5_9BRAD</name>
<dbReference type="Proteomes" id="UP001431010">
    <property type="component" value="Chromosome"/>
</dbReference>
<protein>
    <recommendedName>
        <fullName evidence="3">DUF1499 domain-containing protein</fullName>
    </recommendedName>
</protein>
<reference evidence="1" key="1">
    <citation type="journal article" date="2024" name="Antonie Van Leeuwenhoek">
        <title>Bradyrhizobium ontarionense sp. nov., a novel bacterial symbiont isolated from Aeschynomene indica (Indian jointvetch), harbours photosynthesis, nitrogen fixation and nitrous oxide (N2O) reductase genes.</title>
        <authorList>
            <person name="Bromfield E.S.P."/>
            <person name="Cloutier S."/>
        </authorList>
    </citation>
    <scope>NUCLEOTIDE SEQUENCE</scope>
    <source>
        <strain evidence="1">A19</strain>
    </source>
</reference>